<protein>
    <submittedName>
        <fullName evidence="1">DNA polymerase III</fullName>
    </submittedName>
</protein>
<reference evidence="1" key="1">
    <citation type="journal article" date="2021" name="Proc. Natl. Acad. Sci. U.S.A.">
        <title>A Catalog of Tens of Thousands of Viruses from Human Metagenomes Reveals Hidden Associations with Chronic Diseases.</title>
        <authorList>
            <person name="Tisza M.J."/>
            <person name="Buck C.B."/>
        </authorList>
    </citation>
    <scope>NUCLEOTIDE SEQUENCE</scope>
    <source>
        <strain evidence="1">CtiOl67</strain>
    </source>
</reference>
<accession>A0A8S5QI43</accession>
<proteinExistence type="predicted"/>
<evidence type="ECO:0000313" key="1">
    <source>
        <dbReference type="EMBL" id="DAE18943.1"/>
    </source>
</evidence>
<dbReference type="InterPro" id="IPR027417">
    <property type="entry name" value="P-loop_NTPase"/>
</dbReference>
<sequence>MIKLTPYFNKVDSYNNLSEFPRTLLLLGDIGSGRHTVGNYIVKKFSVPYIDLTNVLNTSNTEQFSNFVFNNMISSTIPKMYFIDFDKIYSNKELKQNNILKLLEEPQTNIFIVMFAVNSNSVLGTIYNRCQVWKLPTYTKTDLFEFTKDTLVLDVANTPGQVIKITNTNIIALSDYAKLVIDKAASSNFSNVLTIPDHIAFKQEPDKYDIDLFIRFLLYYAKQAVLIKYNKRNYYIFECTRKLFNTYYSSAVDGKMLFHNYLTKLKLGDYYNYEY</sequence>
<dbReference type="EMBL" id="BK015666">
    <property type="protein sequence ID" value="DAE18943.1"/>
    <property type="molecule type" value="Genomic_DNA"/>
</dbReference>
<organism evidence="1">
    <name type="scientific">Siphoviridae sp. ctiOl67</name>
    <dbReference type="NCBI Taxonomy" id="2825622"/>
    <lineage>
        <taxon>Viruses</taxon>
        <taxon>Duplodnaviria</taxon>
        <taxon>Heunggongvirae</taxon>
        <taxon>Uroviricota</taxon>
        <taxon>Caudoviricetes</taxon>
    </lineage>
</organism>
<name>A0A8S5QI43_9CAUD</name>
<dbReference type="Gene3D" id="3.40.50.300">
    <property type="entry name" value="P-loop containing nucleotide triphosphate hydrolases"/>
    <property type="match status" value="1"/>
</dbReference>
<dbReference type="Pfam" id="PF13177">
    <property type="entry name" value="DNA_pol3_delta2"/>
    <property type="match status" value="1"/>
</dbReference>
<dbReference type="SUPFAM" id="SSF52540">
    <property type="entry name" value="P-loop containing nucleoside triphosphate hydrolases"/>
    <property type="match status" value="1"/>
</dbReference>